<organism evidence="7 8">
    <name type="scientific">Umbelopsis ramanniana AG</name>
    <dbReference type="NCBI Taxonomy" id="1314678"/>
    <lineage>
        <taxon>Eukaryota</taxon>
        <taxon>Fungi</taxon>
        <taxon>Fungi incertae sedis</taxon>
        <taxon>Mucoromycota</taxon>
        <taxon>Mucoromycotina</taxon>
        <taxon>Umbelopsidomycetes</taxon>
        <taxon>Umbelopsidales</taxon>
        <taxon>Umbelopsidaceae</taxon>
        <taxon>Umbelopsis</taxon>
    </lineage>
</organism>
<reference evidence="7" key="2">
    <citation type="journal article" date="2022" name="Proc. Natl. Acad. Sci. U.S.A.">
        <title>Diploid-dominant life cycles characterize the early evolution of Fungi.</title>
        <authorList>
            <person name="Amses K.R."/>
            <person name="Simmons D.R."/>
            <person name="Longcore J.E."/>
            <person name="Mondo S.J."/>
            <person name="Seto K."/>
            <person name="Jeronimo G.H."/>
            <person name="Bonds A.E."/>
            <person name="Quandt C.A."/>
            <person name="Davis W.J."/>
            <person name="Chang Y."/>
            <person name="Federici B.A."/>
            <person name="Kuo A."/>
            <person name="LaButti K."/>
            <person name="Pangilinan J."/>
            <person name="Andreopoulos W."/>
            <person name="Tritt A."/>
            <person name="Riley R."/>
            <person name="Hundley H."/>
            <person name="Johnson J."/>
            <person name="Lipzen A."/>
            <person name="Barry K."/>
            <person name="Lang B.F."/>
            <person name="Cuomo C.A."/>
            <person name="Buchler N.E."/>
            <person name="Grigoriev I.V."/>
            <person name="Spatafora J.W."/>
            <person name="Stajich J.E."/>
            <person name="James T.Y."/>
        </authorList>
    </citation>
    <scope>NUCLEOTIDE SEQUENCE</scope>
    <source>
        <strain evidence="7">AG</strain>
    </source>
</reference>
<feature type="transmembrane region" description="Helical" evidence="5">
    <location>
        <begin position="187"/>
        <end position="209"/>
    </location>
</feature>
<proteinExistence type="predicted"/>
<dbReference type="PANTHER" id="PTHR16189:SF3">
    <property type="entry name" value="AMINO ACID TRANSPORTER TRANSMEMBRANE DOMAIN-CONTAINING PROTEIN"/>
    <property type="match status" value="1"/>
</dbReference>
<evidence type="ECO:0000313" key="8">
    <source>
        <dbReference type="Proteomes" id="UP001206595"/>
    </source>
</evidence>
<evidence type="ECO:0000256" key="5">
    <source>
        <dbReference type="SAM" id="Phobius"/>
    </source>
</evidence>
<dbReference type="Pfam" id="PF01490">
    <property type="entry name" value="Aa_trans"/>
    <property type="match status" value="1"/>
</dbReference>
<feature type="transmembrane region" description="Helical" evidence="5">
    <location>
        <begin position="221"/>
        <end position="242"/>
    </location>
</feature>
<evidence type="ECO:0000259" key="6">
    <source>
        <dbReference type="Pfam" id="PF01490"/>
    </source>
</evidence>
<feature type="transmembrane region" description="Helical" evidence="5">
    <location>
        <begin position="97"/>
        <end position="118"/>
    </location>
</feature>
<dbReference type="GeneID" id="75915453"/>
<dbReference type="EMBL" id="MU620930">
    <property type="protein sequence ID" value="KAI8578400.1"/>
    <property type="molecule type" value="Genomic_DNA"/>
</dbReference>
<feature type="transmembrane region" description="Helical" evidence="5">
    <location>
        <begin position="157"/>
        <end position="180"/>
    </location>
</feature>
<dbReference type="InterPro" id="IPR013057">
    <property type="entry name" value="AA_transpt_TM"/>
</dbReference>
<feature type="transmembrane region" description="Helical" evidence="5">
    <location>
        <begin position="299"/>
        <end position="321"/>
    </location>
</feature>
<feature type="transmembrane region" description="Helical" evidence="5">
    <location>
        <begin position="39"/>
        <end position="61"/>
    </location>
</feature>
<keyword evidence="8" id="KW-1185">Reference proteome</keyword>
<gene>
    <name evidence="7" type="ORF">K450DRAFT_247729</name>
</gene>
<evidence type="ECO:0000313" key="7">
    <source>
        <dbReference type="EMBL" id="KAI8578400.1"/>
    </source>
</evidence>
<accession>A0AAD5HBQ8</accession>
<evidence type="ECO:0000256" key="2">
    <source>
        <dbReference type="ARBA" id="ARBA00022692"/>
    </source>
</evidence>
<protein>
    <recommendedName>
        <fullName evidence="6">Amino acid transporter transmembrane domain-containing protein</fullName>
    </recommendedName>
</protein>
<dbReference type="GO" id="GO:0016020">
    <property type="term" value="C:membrane"/>
    <property type="evidence" value="ECO:0007669"/>
    <property type="project" value="UniProtKB-SubCell"/>
</dbReference>
<dbReference type="Proteomes" id="UP001206595">
    <property type="component" value="Unassembled WGS sequence"/>
</dbReference>
<evidence type="ECO:0000256" key="4">
    <source>
        <dbReference type="ARBA" id="ARBA00023136"/>
    </source>
</evidence>
<reference evidence="7" key="1">
    <citation type="submission" date="2021-06" db="EMBL/GenBank/DDBJ databases">
        <authorList>
            <consortium name="DOE Joint Genome Institute"/>
            <person name="Mondo S.J."/>
            <person name="Amses K.R."/>
            <person name="Simmons D.R."/>
            <person name="Longcore J.E."/>
            <person name="Seto K."/>
            <person name="Alves G.H."/>
            <person name="Bonds A.E."/>
            <person name="Quandt C.A."/>
            <person name="Davis W.J."/>
            <person name="Chang Y."/>
            <person name="Letcher P.M."/>
            <person name="Powell M.J."/>
            <person name="Kuo A."/>
            <person name="Labutti K."/>
            <person name="Pangilinan J."/>
            <person name="Andreopoulos W."/>
            <person name="Tritt A."/>
            <person name="Riley R."/>
            <person name="Hundley H."/>
            <person name="Johnson J."/>
            <person name="Lipzen A."/>
            <person name="Barry K."/>
            <person name="Berbee M.L."/>
            <person name="Buchler N.E."/>
            <person name="Grigoriev I.V."/>
            <person name="Spatafora J.W."/>
            <person name="Stajich J.E."/>
            <person name="James T.Y."/>
        </authorList>
    </citation>
    <scope>NUCLEOTIDE SEQUENCE</scope>
    <source>
        <strain evidence="7">AG</strain>
    </source>
</reference>
<dbReference type="AlphaFoldDB" id="A0AAD5HBQ8"/>
<comment type="caution">
    <text evidence="7">The sequence shown here is derived from an EMBL/GenBank/DDBJ whole genome shotgun (WGS) entry which is preliminary data.</text>
</comment>
<keyword evidence="2 5" id="KW-0812">Transmembrane</keyword>
<feature type="transmembrane region" description="Helical" evidence="5">
    <location>
        <begin position="333"/>
        <end position="352"/>
    </location>
</feature>
<sequence>MVHNATPGIGLLGSTALLVSSITGPGLTTISLMFQQSGWVLPTIVFMLMAFLSGCSALFICEAMSNIRGNEKFQAKVEFTTIAQLYLGKNYHMALQVLLYLALQSVNIASIVISVQTLDDMFIALFKRTCGVGFSPAGWICVTEQTANNSPFPSGSYFFFTFGLLATAVLVVPLGFFNLVENVKVQIGSFILLIGILIEWVISFSIHGLDPSMVPAASNNSSQVVGTVLLNYAFITTIPSWINDVRRDVSIHTCIWLSLGISCFFYILIGITGAMSYSMNGSSNILDFLRTDGSIASKVAVYMFPLVALVTSVPVFTIVIRSNLLRGRVCNKYLAHFLASGAPWFIVILLQTSDWLNMFLNWTSLFLQSVSTSI</sequence>
<name>A0AAD5HBQ8_UMBRA</name>
<dbReference type="PANTHER" id="PTHR16189">
    <property type="entry name" value="TRANSMEMBRANE PROTEIN 104-RELATED"/>
    <property type="match status" value="1"/>
</dbReference>
<keyword evidence="4 5" id="KW-0472">Membrane</keyword>
<keyword evidence="3 5" id="KW-1133">Transmembrane helix</keyword>
<evidence type="ECO:0000256" key="1">
    <source>
        <dbReference type="ARBA" id="ARBA00004370"/>
    </source>
</evidence>
<feature type="transmembrane region" description="Helical" evidence="5">
    <location>
        <begin position="254"/>
        <end position="279"/>
    </location>
</feature>
<feature type="domain" description="Amino acid transporter transmembrane" evidence="6">
    <location>
        <begin position="11"/>
        <end position="322"/>
    </location>
</feature>
<evidence type="ECO:0000256" key="3">
    <source>
        <dbReference type="ARBA" id="ARBA00022989"/>
    </source>
</evidence>
<comment type="subcellular location">
    <subcellularLocation>
        <location evidence="1">Membrane</location>
    </subcellularLocation>
</comment>
<dbReference type="RefSeq" id="XP_051443404.1">
    <property type="nucleotide sequence ID" value="XM_051590109.1"/>
</dbReference>